<reference evidence="2 3" key="1">
    <citation type="journal article" date="2018" name="Front. Microbiol.">
        <title>Genome-Wide Analysis of Corynespora cassiicola Leaf Fall Disease Putative Effectors.</title>
        <authorList>
            <person name="Lopez D."/>
            <person name="Ribeiro S."/>
            <person name="Label P."/>
            <person name="Fumanal B."/>
            <person name="Venisse J.S."/>
            <person name="Kohler A."/>
            <person name="de Oliveira R.R."/>
            <person name="Labutti K."/>
            <person name="Lipzen A."/>
            <person name="Lail K."/>
            <person name="Bauer D."/>
            <person name="Ohm R.A."/>
            <person name="Barry K.W."/>
            <person name="Spatafora J."/>
            <person name="Grigoriev I.V."/>
            <person name="Martin F.M."/>
            <person name="Pujade-Renaud V."/>
        </authorList>
    </citation>
    <scope>NUCLEOTIDE SEQUENCE [LARGE SCALE GENOMIC DNA]</scope>
    <source>
        <strain evidence="2 3">Philippines</strain>
    </source>
</reference>
<dbReference type="EMBL" id="KZ678129">
    <property type="protein sequence ID" value="PSN73593.1"/>
    <property type="molecule type" value="Genomic_DNA"/>
</dbReference>
<dbReference type="Proteomes" id="UP000240883">
    <property type="component" value="Unassembled WGS sequence"/>
</dbReference>
<feature type="compositionally biased region" description="Polar residues" evidence="1">
    <location>
        <begin position="1"/>
        <end position="11"/>
    </location>
</feature>
<evidence type="ECO:0000256" key="1">
    <source>
        <dbReference type="SAM" id="MobiDB-lite"/>
    </source>
</evidence>
<evidence type="ECO:0000313" key="3">
    <source>
        <dbReference type="Proteomes" id="UP000240883"/>
    </source>
</evidence>
<name>A0A2T2P7I5_CORCC</name>
<sequence>MISIFGQTSRPSLGLDRQLGSRRTPQCKPHGPEKVHDLNAILYWPSCVSPSIEADRRINRRLRTWDFHDPFSKIRREILQLGAVAVESVRREHCLPDLVLTDYSRSNTLESLEWIEN</sequence>
<accession>A0A2T2P7I5</accession>
<evidence type="ECO:0000313" key="2">
    <source>
        <dbReference type="EMBL" id="PSN73593.1"/>
    </source>
</evidence>
<feature type="region of interest" description="Disordered" evidence="1">
    <location>
        <begin position="1"/>
        <end position="31"/>
    </location>
</feature>
<protein>
    <submittedName>
        <fullName evidence="2">Uncharacterized protein</fullName>
    </submittedName>
</protein>
<proteinExistence type="predicted"/>
<dbReference type="AlphaFoldDB" id="A0A2T2P7I5"/>
<organism evidence="2 3">
    <name type="scientific">Corynespora cassiicola Philippines</name>
    <dbReference type="NCBI Taxonomy" id="1448308"/>
    <lineage>
        <taxon>Eukaryota</taxon>
        <taxon>Fungi</taxon>
        <taxon>Dikarya</taxon>
        <taxon>Ascomycota</taxon>
        <taxon>Pezizomycotina</taxon>
        <taxon>Dothideomycetes</taxon>
        <taxon>Pleosporomycetidae</taxon>
        <taxon>Pleosporales</taxon>
        <taxon>Corynesporascaceae</taxon>
        <taxon>Corynespora</taxon>
    </lineage>
</organism>
<gene>
    <name evidence="2" type="ORF">BS50DRAFT_191177</name>
</gene>
<keyword evidence="3" id="KW-1185">Reference proteome</keyword>